<dbReference type="EMBL" id="JBJKFK010000598">
    <property type="protein sequence ID" value="KAL3316114.1"/>
    <property type="molecule type" value="Genomic_DNA"/>
</dbReference>
<dbReference type="HAMAP" id="MF_02040">
    <property type="entry name" value="Mrp_NBP35"/>
    <property type="match status" value="1"/>
</dbReference>
<dbReference type="FunFam" id="3.40.50.300:FF:001119">
    <property type="entry name" value="Iron-sulfur cluster carrier protein"/>
    <property type="match status" value="1"/>
</dbReference>
<keyword evidence="3" id="KW-0547">Nucleotide-binding</keyword>
<dbReference type="CDD" id="cd02037">
    <property type="entry name" value="Mrp_NBP35"/>
    <property type="match status" value="1"/>
</dbReference>
<dbReference type="InterPro" id="IPR019591">
    <property type="entry name" value="Mrp/NBP35_ATP-bd"/>
</dbReference>
<protein>
    <submittedName>
        <fullName evidence="7">Nucleotide-binding protein 2</fullName>
    </submittedName>
</protein>
<evidence type="ECO:0000313" key="8">
    <source>
        <dbReference type="Proteomes" id="UP001626550"/>
    </source>
</evidence>
<dbReference type="Gene3D" id="3.40.50.300">
    <property type="entry name" value="P-loop containing nucleotide triphosphate hydrolases"/>
    <property type="match status" value="1"/>
</dbReference>
<dbReference type="InterPro" id="IPR033756">
    <property type="entry name" value="YlxH/NBP35"/>
</dbReference>
<keyword evidence="4" id="KW-0067">ATP-binding</keyword>
<dbReference type="Pfam" id="PF10609">
    <property type="entry name" value="ParA"/>
    <property type="match status" value="1"/>
</dbReference>
<dbReference type="GO" id="GO:0046872">
    <property type="term" value="F:metal ion binding"/>
    <property type="evidence" value="ECO:0007669"/>
    <property type="project" value="UniProtKB-KW"/>
</dbReference>
<evidence type="ECO:0000256" key="5">
    <source>
        <dbReference type="ARBA" id="ARBA00023004"/>
    </source>
</evidence>
<reference evidence="7 8" key="1">
    <citation type="submission" date="2024-11" db="EMBL/GenBank/DDBJ databases">
        <title>Adaptive evolution of stress response genes in parasites aligns with host niche diversity.</title>
        <authorList>
            <person name="Hahn C."/>
            <person name="Resl P."/>
        </authorList>
    </citation>
    <scope>NUCLEOTIDE SEQUENCE [LARGE SCALE GENOMIC DNA]</scope>
    <source>
        <strain evidence="7">EGGRZ-B1_66</strain>
        <tissue evidence="7">Body</tissue>
    </source>
</reference>
<accession>A0ABD2Q9A2</accession>
<organism evidence="7 8">
    <name type="scientific">Cichlidogyrus casuarinus</name>
    <dbReference type="NCBI Taxonomy" id="1844966"/>
    <lineage>
        <taxon>Eukaryota</taxon>
        <taxon>Metazoa</taxon>
        <taxon>Spiralia</taxon>
        <taxon>Lophotrochozoa</taxon>
        <taxon>Platyhelminthes</taxon>
        <taxon>Monogenea</taxon>
        <taxon>Monopisthocotylea</taxon>
        <taxon>Dactylogyridea</taxon>
        <taxon>Ancyrocephalidae</taxon>
        <taxon>Cichlidogyrus</taxon>
    </lineage>
</organism>
<gene>
    <name evidence="7" type="primary">NUBP2</name>
    <name evidence="7" type="ORF">Ciccas_005237</name>
</gene>
<comment type="caution">
    <text evidence="7">The sequence shown here is derived from an EMBL/GenBank/DDBJ whole genome shotgun (WGS) entry which is preliminary data.</text>
</comment>
<name>A0ABD2Q9A2_9PLAT</name>
<dbReference type="PROSITE" id="PS01215">
    <property type="entry name" value="MRP"/>
    <property type="match status" value="1"/>
</dbReference>
<keyword evidence="6" id="KW-0411">Iron-sulfur</keyword>
<keyword evidence="8" id="KW-1185">Reference proteome</keyword>
<sequence>MPTINNMFLDKILFTIQCSANTFPRDNFHLTTQMNLVSTTALTPDMKIDTIDVKPGLAGVKSIVLVLSGKGGVGKSTVATQLAVNLWKKGLKVGILDVDLCGPSIPRMMGLEDEEVYQGVQGWMPVYADKLHDKRMAVMSLSFVMPDKNVAVIWRGPRKTGMIEQLLNKLVCWGELDYLIIDTPPGTSDEHLTCIEVIQQEAASKLTGAVLVTTPQRISLCDVRREITFCQQTNLPIIGIVENMSGYLCPHCTECTRIFSQGGGEQLAKDKSLPFLGRVSIDPKLTAILDSKSDFSHKASYVSADFEKLADNITQN</sequence>
<dbReference type="SUPFAM" id="SSF52540">
    <property type="entry name" value="P-loop containing nucleoside triphosphate hydrolases"/>
    <property type="match status" value="1"/>
</dbReference>
<keyword evidence="1" id="KW-0004">4Fe-4S</keyword>
<dbReference type="InterPro" id="IPR000808">
    <property type="entry name" value="Mrp-like_CS"/>
</dbReference>
<dbReference type="InterPro" id="IPR027417">
    <property type="entry name" value="P-loop_NTPase"/>
</dbReference>
<evidence type="ECO:0000256" key="3">
    <source>
        <dbReference type="ARBA" id="ARBA00022741"/>
    </source>
</evidence>
<dbReference type="GO" id="GO:0051539">
    <property type="term" value="F:4 iron, 4 sulfur cluster binding"/>
    <property type="evidence" value="ECO:0007669"/>
    <property type="project" value="UniProtKB-KW"/>
</dbReference>
<dbReference type="PANTHER" id="PTHR23264">
    <property type="entry name" value="NUCLEOTIDE-BINDING PROTEIN NBP35 YEAST -RELATED"/>
    <property type="match status" value="1"/>
</dbReference>
<keyword evidence="5" id="KW-0408">Iron</keyword>
<dbReference type="PANTHER" id="PTHR23264:SF19">
    <property type="entry name" value="CYTOSOLIC FE-S CLUSTER ASSEMBLY FACTOR NUBP2"/>
    <property type="match status" value="1"/>
</dbReference>
<dbReference type="Proteomes" id="UP001626550">
    <property type="component" value="Unassembled WGS sequence"/>
</dbReference>
<evidence type="ECO:0000256" key="6">
    <source>
        <dbReference type="ARBA" id="ARBA00023014"/>
    </source>
</evidence>
<evidence type="ECO:0000256" key="1">
    <source>
        <dbReference type="ARBA" id="ARBA00022485"/>
    </source>
</evidence>
<dbReference type="AlphaFoldDB" id="A0ABD2Q9A2"/>
<proteinExistence type="inferred from homology"/>
<dbReference type="GO" id="GO:0005524">
    <property type="term" value="F:ATP binding"/>
    <property type="evidence" value="ECO:0007669"/>
    <property type="project" value="UniProtKB-KW"/>
</dbReference>
<keyword evidence="2" id="KW-0479">Metal-binding</keyword>
<evidence type="ECO:0000256" key="4">
    <source>
        <dbReference type="ARBA" id="ARBA00022840"/>
    </source>
</evidence>
<evidence type="ECO:0000313" key="7">
    <source>
        <dbReference type="EMBL" id="KAL3316114.1"/>
    </source>
</evidence>
<evidence type="ECO:0000256" key="2">
    <source>
        <dbReference type="ARBA" id="ARBA00022723"/>
    </source>
</evidence>